<dbReference type="HOGENOM" id="CLU_030556_1_1_6"/>
<evidence type="ECO:0000256" key="6">
    <source>
        <dbReference type="ARBA" id="ARBA00022833"/>
    </source>
</evidence>
<feature type="active site" evidence="8">
    <location>
        <position position="143"/>
    </location>
</feature>
<dbReference type="Gene3D" id="1.25.40.10">
    <property type="entry name" value="Tetratricopeptide repeat domain"/>
    <property type="match status" value="1"/>
</dbReference>
<evidence type="ECO:0000256" key="5">
    <source>
        <dbReference type="ARBA" id="ARBA00022801"/>
    </source>
</evidence>
<dbReference type="InterPro" id="IPR030873">
    <property type="entry name" value="Protease_BepA"/>
</dbReference>
<evidence type="ECO:0000256" key="9">
    <source>
        <dbReference type="SAM" id="MobiDB-lite"/>
    </source>
</evidence>
<comment type="function">
    <text evidence="8">Functions as both a chaperone and a metalloprotease. Maintains the integrity of the outer membrane by promoting either the assembly or the elimination of outer membrane proteins, depending on their folding state.</text>
</comment>
<dbReference type="EC" id="3.4.-.-" evidence="8"/>
<dbReference type="EMBL" id="CP003051">
    <property type="protein sequence ID" value="AGA88985.1"/>
    <property type="molecule type" value="Genomic_DNA"/>
</dbReference>
<keyword evidence="3 8" id="KW-0732">Signal</keyword>
<feature type="active site" description="Proton donor" evidence="8">
    <location>
        <position position="212"/>
    </location>
</feature>
<dbReference type="PANTHER" id="PTHR22726">
    <property type="entry name" value="METALLOENDOPEPTIDASE OMA1"/>
    <property type="match status" value="1"/>
</dbReference>
<evidence type="ECO:0000313" key="11">
    <source>
        <dbReference type="EMBL" id="AGA88985.1"/>
    </source>
</evidence>
<evidence type="ECO:0000256" key="3">
    <source>
        <dbReference type="ARBA" id="ARBA00022729"/>
    </source>
</evidence>
<dbReference type="RefSeq" id="WP_015279135.1">
    <property type="nucleotide sequence ID" value="NC_019940.1"/>
</dbReference>
<dbReference type="GO" id="GO:0008270">
    <property type="term" value="F:zinc ion binding"/>
    <property type="evidence" value="ECO:0007669"/>
    <property type="project" value="UniProtKB-UniRule"/>
</dbReference>
<feature type="signal peptide" evidence="8">
    <location>
        <begin position="1"/>
        <end position="23"/>
    </location>
</feature>
<dbReference type="KEGG" id="tmb:Thimo_0110"/>
<proteinExistence type="inferred from homology"/>
<feature type="binding site" evidence="8">
    <location>
        <position position="208"/>
    </location>
    <ligand>
        <name>Zn(2+)</name>
        <dbReference type="ChEBI" id="CHEBI:29105"/>
        <note>catalytic</note>
    </ligand>
</feature>
<keyword evidence="4 8" id="KW-0574">Periplasm</keyword>
<dbReference type="InterPro" id="IPR011990">
    <property type="entry name" value="TPR-like_helical_dom_sf"/>
</dbReference>
<dbReference type="Gene3D" id="3.30.2010.10">
    <property type="entry name" value="Metalloproteases ('zincins'), catalytic domain"/>
    <property type="match status" value="1"/>
</dbReference>
<dbReference type="eggNOG" id="COG4783">
    <property type="taxonomic scope" value="Bacteria"/>
</dbReference>
<evidence type="ECO:0000256" key="4">
    <source>
        <dbReference type="ARBA" id="ARBA00022764"/>
    </source>
</evidence>
<keyword evidence="1 8" id="KW-0645">Protease</keyword>
<dbReference type="GO" id="GO:0004222">
    <property type="term" value="F:metalloendopeptidase activity"/>
    <property type="evidence" value="ECO:0007669"/>
    <property type="project" value="InterPro"/>
</dbReference>
<dbReference type="OrthoDB" id="9810445at2"/>
<feature type="chain" id="PRO_5009016618" description="Putative beta-barrel assembly-enhancing protease" evidence="8">
    <location>
        <begin position="24"/>
        <end position="504"/>
    </location>
</feature>
<organism evidence="11 12">
    <name type="scientific">Thioflavicoccus mobilis 8321</name>
    <dbReference type="NCBI Taxonomy" id="765912"/>
    <lineage>
        <taxon>Bacteria</taxon>
        <taxon>Pseudomonadati</taxon>
        <taxon>Pseudomonadota</taxon>
        <taxon>Gammaproteobacteria</taxon>
        <taxon>Chromatiales</taxon>
        <taxon>Chromatiaceae</taxon>
        <taxon>Thioflavicoccus</taxon>
    </lineage>
</organism>
<dbReference type="Proteomes" id="UP000010816">
    <property type="component" value="Chromosome"/>
</dbReference>
<dbReference type="AlphaFoldDB" id="L0GUG6"/>
<dbReference type="InterPro" id="IPR051156">
    <property type="entry name" value="Mito/Outer_Membr_Metalloprot"/>
</dbReference>
<evidence type="ECO:0000256" key="7">
    <source>
        <dbReference type="ARBA" id="ARBA00023049"/>
    </source>
</evidence>
<keyword evidence="7 8" id="KW-0482">Metalloprotease</keyword>
<evidence type="ECO:0000256" key="8">
    <source>
        <dbReference type="HAMAP-Rule" id="MF_00997"/>
    </source>
</evidence>
<dbReference type="STRING" id="765912.Thimo_0110"/>
<dbReference type="GO" id="GO:0016020">
    <property type="term" value="C:membrane"/>
    <property type="evidence" value="ECO:0007669"/>
    <property type="project" value="InterPro"/>
</dbReference>
<reference evidence="11 12" key="1">
    <citation type="submission" date="2011-09" db="EMBL/GenBank/DDBJ databases">
        <title>Complete sequence of chromosome of Thioflavicoccus mobilis 8321.</title>
        <authorList>
            <consortium name="US DOE Joint Genome Institute"/>
            <person name="Lucas S."/>
            <person name="Han J."/>
            <person name="Lapidus A."/>
            <person name="Cheng J.-F."/>
            <person name="Goodwin L."/>
            <person name="Pitluck S."/>
            <person name="Peters L."/>
            <person name="Ovchinnikova G."/>
            <person name="Lu M."/>
            <person name="Detter J.C."/>
            <person name="Han C."/>
            <person name="Tapia R."/>
            <person name="Land M."/>
            <person name="Hauser L."/>
            <person name="Kyrpides N."/>
            <person name="Ivanova N."/>
            <person name="Pagani I."/>
            <person name="Vogl K."/>
            <person name="Liu Z."/>
            <person name="Imhoff J."/>
            <person name="Thiel V."/>
            <person name="Frigaard N.-U."/>
            <person name="Bryant D."/>
            <person name="Woyke T."/>
        </authorList>
    </citation>
    <scope>NUCLEOTIDE SEQUENCE [LARGE SCALE GENOMIC DNA]</scope>
    <source>
        <strain evidence="11 12">8321</strain>
    </source>
</reference>
<protein>
    <recommendedName>
        <fullName evidence="8">Putative beta-barrel assembly-enhancing protease</fullName>
        <ecNumber evidence="8">3.4.-.-</ecNumber>
    </recommendedName>
</protein>
<dbReference type="SUPFAM" id="SSF48452">
    <property type="entry name" value="TPR-like"/>
    <property type="match status" value="1"/>
</dbReference>
<evidence type="ECO:0000256" key="2">
    <source>
        <dbReference type="ARBA" id="ARBA00022723"/>
    </source>
</evidence>
<gene>
    <name evidence="11" type="ORF">Thimo_0110</name>
</gene>
<keyword evidence="2 8" id="KW-0479">Metal-binding</keyword>
<comment type="cofactor">
    <cofactor evidence="8">
        <name>Zn(2+)</name>
        <dbReference type="ChEBI" id="CHEBI:29105"/>
    </cofactor>
    <text evidence="8">Binds 1 zinc ion per subunit.</text>
</comment>
<dbReference type="HAMAP" id="MF_00997">
    <property type="entry name" value="Protease_BepA"/>
    <property type="match status" value="1"/>
</dbReference>
<feature type="binding site" evidence="8">
    <location>
        <position position="142"/>
    </location>
    <ligand>
        <name>Zn(2+)</name>
        <dbReference type="ChEBI" id="CHEBI:29105"/>
        <note>catalytic</note>
    </ligand>
</feature>
<accession>L0GUG6</accession>
<sequence precursor="true">MKSTPRSILLAGCLALVSIGTNALGEPIDLNTGNRQFALPDFGSSADTLLSTGEELRLGQAFMQSVRESLPIIDDPFLDDYINGLGHGLVVASGASGRHFSFFLVDDATVNAFAGPNGYIGVYAGLVLTAATESELAAVVAHEIAHVTQRHLMRAYEDTQKLSLPATALMIGAAILGAQVSGDVGAAAITGIQAAALQRRINFTRDNEEEADRVGIAMLADAGYNPYAMPGFFERLGKATRIQDSDAPEMLRTHPVTTNRISDALGRAQEYGVRQRPDSLRFHLVRADLRQRSYRRPEQAIAHFRATLREGRYANETAQRYGYALALMRGGQISAARKEIKPLLAAHPGQAELVALSAELARRSGNSDEALRDLREAFALSPTSLPLRIVYAETLLDAGRPAEALQLLEQAARGGVGSPSFYALMVRAALQAKDEAATYRYRAEEQYALGDIEAAIDQLEMAVRQRGLSYHEASSIQARLDELKEDQEAMKDDPWNKQSRRDAN</sequence>
<dbReference type="Pfam" id="PF14559">
    <property type="entry name" value="TPR_19"/>
    <property type="match status" value="1"/>
</dbReference>
<keyword evidence="6 8" id="KW-0862">Zinc</keyword>
<dbReference type="InterPro" id="IPR001915">
    <property type="entry name" value="Peptidase_M48"/>
</dbReference>
<name>L0GUG6_9GAMM</name>
<dbReference type="PANTHER" id="PTHR22726:SF1">
    <property type="entry name" value="METALLOENDOPEPTIDASE OMA1, MITOCHONDRIAL"/>
    <property type="match status" value="1"/>
</dbReference>
<evidence type="ECO:0000256" key="1">
    <source>
        <dbReference type="ARBA" id="ARBA00022670"/>
    </source>
</evidence>
<feature type="domain" description="Peptidase M48" evidence="10">
    <location>
        <begin position="81"/>
        <end position="266"/>
    </location>
</feature>
<dbReference type="Pfam" id="PF01435">
    <property type="entry name" value="Peptidase_M48"/>
    <property type="match status" value="1"/>
</dbReference>
<keyword evidence="5 8" id="KW-0378">Hydrolase</keyword>
<keyword evidence="12" id="KW-1185">Reference proteome</keyword>
<evidence type="ECO:0000313" key="12">
    <source>
        <dbReference type="Proteomes" id="UP000010816"/>
    </source>
</evidence>
<evidence type="ECO:0000259" key="10">
    <source>
        <dbReference type="Pfam" id="PF01435"/>
    </source>
</evidence>
<dbReference type="GO" id="GO:0051603">
    <property type="term" value="P:proteolysis involved in protein catabolic process"/>
    <property type="evidence" value="ECO:0007669"/>
    <property type="project" value="TreeGrafter"/>
</dbReference>
<comment type="subcellular location">
    <subcellularLocation>
        <location evidence="8">Periplasm</location>
    </subcellularLocation>
</comment>
<dbReference type="GO" id="GO:0042597">
    <property type="term" value="C:periplasmic space"/>
    <property type="evidence" value="ECO:0007669"/>
    <property type="project" value="UniProtKB-SubCell"/>
</dbReference>
<feature type="binding site" evidence="8">
    <location>
        <position position="146"/>
    </location>
    <ligand>
        <name>Zn(2+)</name>
        <dbReference type="ChEBI" id="CHEBI:29105"/>
        <note>catalytic</note>
    </ligand>
</feature>
<dbReference type="PATRIC" id="fig|765912.4.peg.109"/>
<comment type="similarity">
    <text evidence="8">Belongs to the peptidase M48 family. BepA subfamily.</text>
</comment>
<feature type="region of interest" description="Disordered" evidence="9">
    <location>
        <begin position="482"/>
        <end position="504"/>
    </location>
</feature>